<dbReference type="SMART" id="SM01383">
    <property type="entry name" value="Ribosomal_L2"/>
    <property type="match status" value="1"/>
</dbReference>
<evidence type="ECO:0000256" key="3">
    <source>
        <dbReference type="ARBA" id="ARBA00022884"/>
    </source>
</evidence>
<dbReference type="EMBL" id="PEYM01000077">
    <property type="protein sequence ID" value="PIS29606.1"/>
    <property type="molecule type" value="Genomic_DNA"/>
</dbReference>
<feature type="compositionally biased region" description="Basic residues" evidence="8">
    <location>
        <begin position="254"/>
        <end position="274"/>
    </location>
</feature>
<keyword evidence="2 7" id="KW-0699">rRNA-binding</keyword>
<dbReference type="AlphaFoldDB" id="A0A2H0XXE6"/>
<dbReference type="GO" id="GO:0002181">
    <property type="term" value="P:cytoplasmic translation"/>
    <property type="evidence" value="ECO:0007669"/>
    <property type="project" value="TreeGrafter"/>
</dbReference>
<dbReference type="Proteomes" id="UP000231343">
    <property type="component" value="Unassembled WGS sequence"/>
</dbReference>
<evidence type="ECO:0000313" key="12">
    <source>
        <dbReference type="Proteomes" id="UP000231343"/>
    </source>
</evidence>
<reference evidence="11 12" key="1">
    <citation type="submission" date="2017-09" db="EMBL/GenBank/DDBJ databases">
        <title>Depth-based differentiation of microbial function through sediment-hosted aquifers and enrichment of novel symbionts in the deep terrestrial subsurface.</title>
        <authorList>
            <person name="Probst A.J."/>
            <person name="Ladd B."/>
            <person name="Jarett J.K."/>
            <person name="Geller-Mcgrath D.E."/>
            <person name="Sieber C.M."/>
            <person name="Emerson J.B."/>
            <person name="Anantharaman K."/>
            <person name="Thomas B.C."/>
            <person name="Malmstrom R."/>
            <person name="Stieglmeier M."/>
            <person name="Klingl A."/>
            <person name="Woyke T."/>
            <person name="Ryan C.M."/>
            <person name="Banfield J.F."/>
        </authorList>
    </citation>
    <scope>NUCLEOTIDE SEQUENCE [LARGE SCALE GENOMIC DNA]</scope>
    <source>
        <strain evidence="11">CG08_land_8_20_14_0_20_45_16</strain>
    </source>
</reference>
<dbReference type="InterPro" id="IPR005880">
    <property type="entry name" value="Ribosomal_uL2_bac/org-type"/>
</dbReference>
<evidence type="ECO:0000313" key="11">
    <source>
        <dbReference type="EMBL" id="PIS29606.1"/>
    </source>
</evidence>
<dbReference type="InterPro" id="IPR008991">
    <property type="entry name" value="Translation_prot_SH3-like_sf"/>
</dbReference>
<dbReference type="Gene3D" id="2.30.30.30">
    <property type="match status" value="1"/>
</dbReference>
<comment type="similarity">
    <text evidence="1 7">Belongs to the universal ribosomal protein uL2 family.</text>
</comment>
<keyword evidence="3 7" id="KW-0694">RNA-binding</keyword>
<gene>
    <name evidence="7" type="primary">rplB</name>
    <name evidence="11" type="ORF">COT42_04750</name>
</gene>
<evidence type="ECO:0000256" key="1">
    <source>
        <dbReference type="ARBA" id="ARBA00005636"/>
    </source>
</evidence>
<comment type="function">
    <text evidence="7">One of the primary rRNA binding proteins. Required for association of the 30S and 50S subunits to form the 70S ribosome, for tRNA binding and peptide bond formation. It has been suggested to have peptidyltransferase activity; this is somewhat controversial. Makes several contacts with the 16S rRNA in the 70S ribosome.</text>
</comment>
<keyword evidence="5 7" id="KW-0687">Ribonucleoprotein</keyword>
<dbReference type="NCBIfam" id="TIGR01171">
    <property type="entry name" value="rplB_bact"/>
    <property type="match status" value="1"/>
</dbReference>
<evidence type="ECO:0000259" key="9">
    <source>
        <dbReference type="SMART" id="SM01382"/>
    </source>
</evidence>
<dbReference type="InterPro" id="IPR022671">
    <property type="entry name" value="Ribosomal_uL2_CS"/>
</dbReference>
<dbReference type="InterPro" id="IPR014726">
    <property type="entry name" value="Ribosomal_uL2_dom3"/>
</dbReference>
<accession>A0A2H0XXE6</accession>
<evidence type="ECO:0000256" key="8">
    <source>
        <dbReference type="SAM" id="MobiDB-lite"/>
    </source>
</evidence>
<name>A0A2H0XXE6_UNCSA</name>
<protein>
    <recommendedName>
        <fullName evidence="6 7">Large ribosomal subunit protein uL2</fullName>
    </recommendedName>
</protein>
<dbReference type="InterPro" id="IPR022669">
    <property type="entry name" value="Ribosomal_uL2_C"/>
</dbReference>
<dbReference type="SMART" id="SM01382">
    <property type="entry name" value="Ribosomal_L2_C"/>
    <property type="match status" value="1"/>
</dbReference>
<dbReference type="Pfam" id="PF03947">
    <property type="entry name" value="Ribosomal_L2_C"/>
    <property type="match status" value="1"/>
</dbReference>
<evidence type="ECO:0000259" key="10">
    <source>
        <dbReference type="SMART" id="SM01383"/>
    </source>
</evidence>
<evidence type="ECO:0000256" key="5">
    <source>
        <dbReference type="ARBA" id="ARBA00023274"/>
    </source>
</evidence>
<evidence type="ECO:0000256" key="4">
    <source>
        <dbReference type="ARBA" id="ARBA00022980"/>
    </source>
</evidence>
<dbReference type="GO" id="GO:0003735">
    <property type="term" value="F:structural constituent of ribosome"/>
    <property type="evidence" value="ECO:0007669"/>
    <property type="project" value="InterPro"/>
</dbReference>
<dbReference type="Pfam" id="PF00181">
    <property type="entry name" value="Ribosomal_L2_N"/>
    <property type="match status" value="1"/>
</dbReference>
<dbReference type="PANTHER" id="PTHR13691">
    <property type="entry name" value="RIBOSOMAL PROTEIN L2"/>
    <property type="match status" value="1"/>
</dbReference>
<dbReference type="GO" id="GO:0019843">
    <property type="term" value="F:rRNA binding"/>
    <property type="evidence" value="ECO:0007669"/>
    <property type="project" value="UniProtKB-UniRule"/>
</dbReference>
<dbReference type="InterPro" id="IPR012340">
    <property type="entry name" value="NA-bd_OB-fold"/>
</dbReference>
<dbReference type="HAMAP" id="MF_01320_B">
    <property type="entry name" value="Ribosomal_uL2_B"/>
    <property type="match status" value="1"/>
</dbReference>
<proteinExistence type="inferred from homology"/>
<dbReference type="InterPro" id="IPR022666">
    <property type="entry name" value="Ribosomal_uL2_RNA-bd_dom"/>
</dbReference>
<comment type="subunit">
    <text evidence="7">Part of the 50S ribosomal subunit. Forms a bridge to the 30S subunit in the 70S ribosome.</text>
</comment>
<keyword evidence="4 7" id="KW-0689">Ribosomal protein</keyword>
<dbReference type="Gene3D" id="2.40.50.140">
    <property type="entry name" value="Nucleic acid-binding proteins"/>
    <property type="match status" value="1"/>
</dbReference>
<dbReference type="GO" id="GO:0015934">
    <property type="term" value="C:large ribosomal subunit"/>
    <property type="evidence" value="ECO:0007669"/>
    <property type="project" value="InterPro"/>
</dbReference>
<dbReference type="InterPro" id="IPR014722">
    <property type="entry name" value="Rib_uL2_dom2"/>
</dbReference>
<evidence type="ECO:0000256" key="7">
    <source>
        <dbReference type="HAMAP-Rule" id="MF_01320"/>
    </source>
</evidence>
<dbReference type="SUPFAM" id="SSF50104">
    <property type="entry name" value="Translation proteins SH3-like domain"/>
    <property type="match status" value="1"/>
</dbReference>
<evidence type="ECO:0000256" key="2">
    <source>
        <dbReference type="ARBA" id="ARBA00022730"/>
    </source>
</evidence>
<feature type="region of interest" description="Disordered" evidence="8">
    <location>
        <begin position="225"/>
        <end position="274"/>
    </location>
</feature>
<dbReference type="FunFam" id="2.30.30.30:FF:000001">
    <property type="entry name" value="50S ribosomal protein L2"/>
    <property type="match status" value="1"/>
</dbReference>
<dbReference type="PANTHER" id="PTHR13691:SF5">
    <property type="entry name" value="LARGE RIBOSOMAL SUBUNIT PROTEIN UL2M"/>
    <property type="match status" value="1"/>
</dbReference>
<dbReference type="GO" id="GO:0016740">
    <property type="term" value="F:transferase activity"/>
    <property type="evidence" value="ECO:0007669"/>
    <property type="project" value="InterPro"/>
</dbReference>
<dbReference type="SUPFAM" id="SSF50249">
    <property type="entry name" value="Nucleic acid-binding proteins"/>
    <property type="match status" value="1"/>
</dbReference>
<sequence length="274" mass="30412">MGVKQKRPLTPGQRFQVSDDYSDLTKFEPEKSLLSRLPRTAGRDCRGRVSARHRGGGNLRLYRQIDFKRDKDMVARVLGIEYDPNRNARIALLEYEDGERRYILAPIGLNDGDKVTSGVEVDIKPGNALPLSSIPVGTTIHNIELEPGRGGKMARSAGAGVMLLAKEKGYAIIKMTSGEQRMVHLSCRATVGQVGNLDAKNVFLGKAGKRRHLGWRPQVRGVAMNPCDHPHGGGEGKAPIGRKQPVTPWGKPTLGKKTRKPRRRSERFILKRRK</sequence>
<feature type="domain" description="Large ribosomal subunit protein uL2 C-terminal" evidence="9">
    <location>
        <begin position="123"/>
        <end position="252"/>
    </location>
</feature>
<organism evidence="11 12">
    <name type="scientific">Candidatus Saganbacteria bacterium CG08_land_8_20_14_0_20_45_16</name>
    <dbReference type="NCBI Taxonomy" id="2014293"/>
    <lineage>
        <taxon>Bacteria</taxon>
        <taxon>Bacillati</taxon>
        <taxon>Saganbacteria</taxon>
    </lineage>
</organism>
<feature type="domain" description="Large ribosomal subunit protein uL2 RNA-binding" evidence="10">
    <location>
        <begin position="42"/>
        <end position="117"/>
    </location>
</feature>
<comment type="caution">
    <text evidence="11">The sequence shown here is derived from an EMBL/GenBank/DDBJ whole genome shotgun (WGS) entry which is preliminary data.</text>
</comment>
<dbReference type="PROSITE" id="PS00467">
    <property type="entry name" value="RIBOSOMAL_L2"/>
    <property type="match status" value="1"/>
</dbReference>
<evidence type="ECO:0000256" key="6">
    <source>
        <dbReference type="ARBA" id="ARBA00035242"/>
    </source>
</evidence>
<dbReference type="FunFam" id="4.10.950.10:FF:000001">
    <property type="entry name" value="50S ribosomal protein L2"/>
    <property type="match status" value="1"/>
</dbReference>
<dbReference type="PIRSF" id="PIRSF002158">
    <property type="entry name" value="Ribosomal_L2"/>
    <property type="match status" value="1"/>
</dbReference>
<dbReference type="InterPro" id="IPR002171">
    <property type="entry name" value="Ribosomal_uL2"/>
</dbReference>
<dbReference type="Gene3D" id="4.10.950.10">
    <property type="entry name" value="Ribosomal protein L2, domain 3"/>
    <property type="match status" value="1"/>
</dbReference>